<keyword evidence="8 10" id="KW-0472">Membrane</keyword>
<dbReference type="InterPro" id="IPR005467">
    <property type="entry name" value="His_kinase_dom"/>
</dbReference>
<dbReference type="GO" id="GO:0016036">
    <property type="term" value="P:cellular response to phosphate starvation"/>
    <property type="evidence" value="ECO:0007669"/>
    <property type="project" value="TreeGrafter"/>
</dbReference>
<dbReference type="Gene3D" id="3.30.565.10">
    <property type="entry name" value="Histidine kinase-like ATPase, C-terminal domain"/>
    <property type="match status" value="1"/>
</dbReference>
<keyword evidence="6 15" id="KW-0418">Kinase</keyword>
<dbReference type="SUPFAM" id="SSF55874">
    <property type="entry name" value="ATPase domain of HSP90 chaperone/DNA topoisomerase II/histidine kinase"/>
    <property type="match status" value="1"/>
</dbReference>
<dbReference type="CDD" id="cd00130">
    <property type="entry name" value="PAS"/>
    <property type="match status" value="1"/>
</dbReference>
<keyword evidence="10" id="KW-1133">Transmembrane helix</keyword>
<evidence type="ECO:0000256" key="6">
    <source>
        <dbReference type="ARBA" id="ARBA00022777"/>
    </source>
</evidence>
<evidence type="ECO:0000256" key="1">
    <source>
        <dbReference type="ARBA" id="ARBA00000085"/>
    </source>
</evidence>
<dbReference type="Gene3D" id="3.30.450.20">
    <property type="entry name" value="PAS domain"/>
    <property type="match status" value="1"/>
</dbReference>
<dbReference type="PANTHER" id="PTHR45453">
    <property type="entry name" value="PHOSPHATE REGULON SENSOR PROTEIN PHOR"/>
    <property type="match status" value="1"/>
</dbReference>
<dbReference type="InterPro" id="IPR036890">
    <property type="entry name" value="HATPase_C_sf"/>
</dbReference>
<dbReference type="SMART" id="SM00388">
    <property type="entry name" value="HisKA"/>
    <property type="match status" value="1"/>
</dbReference>
<dbReference type="InterPro" id="IPR035965">
    <property type="entry name" value="PAS-like_dom_sf"/>
</dbReference>
<reference evidence="15 16" key="1">
    <citation type="journal article" date="2016" name="Eur. J. Clin. Microbiol. Infect. Dis.">
        <title>Whole genome sequencing as a tool for phylogenetic analysis of clinical strains of Mitis group streptococci.</title>
        <authorList>
            <person name="Rasmussen L.H."/>
            <person name="Dargis R."/>
            <person name="Hojholt K."/>
            <person name="Christensen J.J."/>
            <person name="Skovgaard O."/>
            <person name="Justesen U.S."/>
            <person name="Rosenvinge F.S."/>
            <person name="Moser C."/>
            <person name="Lukjancenko O."/>
            <person name="Rasmussen S."/>
            <person name="Nielsen X.C."/>
        </authorList>
    </citation>
    <scope>NUCLEOTIDE SEQUENCE [LARGE SCALE GENOMIC DNA]</scope>
    <source>
        <strain evidence="15 16">B_5756_13</strain>
    </source>
</reference>
<dbReference type="CDD" id="cd00082">
    <property type="entry name" value="HisKA"/>
    <property type="match status" value="1"/>
</dbReference>
<feature type="domain" description="HAMP" evidence="14">
    <location>
        <begin position="35"/>
        <end position="87"/>
    </location>
</feature>
<evidence type="ECO:0000256" key="8">
    <source>
        <dbReference type="ARBA" id="ARBA00023136"/>
    </source>
</evidence>
<evidence type="ECO:0000256" key="5">
    <source>
        <dbReference type="ARBA" id="ARBA00022679"/>
    </source>
</evidence>
<proteinExistence type="predicted"/>
<dbReference type="InterPro" id="IPR058096">
    <property type="entry name" value="WalK_streptococcus"/>
</dbReference>
<evidence type="ECO:0000256" key="2">
    <source>
        <dbReference type="ARBA" id="ARBA00004370"/>
    </source>
</evidence>
<feature type="domain" description="Histidine kinase" evidence="11">
    <location>
        <begin position="215"/>
        <end position="435"/>
    </location>
</feature>
<dbReference type="Pfam" id="PF22610">
    <property type="entry name" value="CovS-like_HAMP"/>
    <property type="match status" value="1"/>
</dbReference>
<dbReference type="EMBL" id="NCVM01000026">
    <property type="protein sequence ID" value="ORP02881.1"/>
    <property type="molecule type" value="Genomic_DNA"/>
</dbReference>
<dbReference type="InterPro" id="IPR000700">
    <property type="entry name" value="PAS-assoc_C"/>
</dbReference>
<evidence type="ECO:0000259" key="13">
    <source>
        <dbReference type="PROSITE" id="PS50113"/>
    </source>
</evidence>
<protein>
    <recommendedName>
        <fullName evidence="3">histidine kinase</fullName>
        <ecNumber evidence="3">2.7.13.3</ecNumber>
    </recommendedName>
</protein>
<evidence type="ECO:0000259" key="12">
    <source>
        <dbReference type="PROSITE" id="PS50112"/>
    </source>
</evidence>
<accession>A0A1X1KTY3</accession>
<dbReference type="RefSeq" id="WP_024057596.1">
    <property type="nucleotide sequence ID" value="NZ_NCVM01000026.1"/>
</dbReference>
<dbReference type="InterPro" id="IPR003661">
    <property type="entry name" value="HisK_dim/P_dom"/>
</dbReference>
<comment type="subcellular location">
    <subcellularLocation>
        <location evidence="2">Membrane</location>
    </subcellularLocation>
</comment>
<evidence type="ECO:0000313" key="16">
    <source>
        <dbReference type="Proteomes" id="UP000193388"/>
    </source>
</evidence>
<dbReference type="SMART" id="SM00387">
    <property type="entry name" value="HATPase_c"/>
    <property type="match status" value="1"/>
</dbReference>
<dbReference type="InterPro" id="IPR000014">
    <property type="entry name" value="PAS"/>
</dbReference>
<keyword evidence="5" id="KW-0808">Transferase</keyword>
<dbReference type="PROSITE" id="PS50112">
    <property type="entry name" value="PAS"/>
    <property type="match status" value="1"/>
</dbReference>
<dbReference type="InterPro" id="IPR054693">
    <property type="entry name" value="WalK-like_HAMP"/>
</dbReference>
<dbReference type="GO" id="GO:0006355">
    <property type="term" value="P:regulation of DNA-templated transcription"/>
    <property type="evidence" value="ECO:0007669"/>
    <property type="project" value="InterPro"/>
</dbReference>
<dbReference type="AlphaFoldDB" id="A0A1X1KTY3"/>
<dbReference type="Gene3D" id="1.10.8.500">
    <property type="entry name" value="HAMP domain in histidine kinase"/>
    <property type="match status" value="1"/>
</dbReference>
<feature type="domain" description="PAS" evidence="12">
    <location>
        <begin position="92"/>
        <end position="158"/>
    </location>
</feature>
<organism evidence="15 16">
    <name type="scientific">Streptococcus mitis</name>
    <dbReference type="NCBI Taxonomy" id="28037"/>
    <lineage>
        <taxon>Bacteria</taxon>
        <taxon>Bacillati</taxon>
        <taxon>Bacillota</taxon>
        <taxon>Bacilli</taxon>
        <taxon>Lactobacillales</taxon>
        <taxon>Streptococcaceae</taxon>
        <taxon>Streptococcus</taxon>
        <taxon>Streptococcus mitis group</taxon>
    </lineage>
</organism>
<dbReference type="Pfam" id="PF00512">
    <property type="entry name" value="HisKA"/>
    <property type="match status" value="1"/>
</dbReference>
<evidence type="ECO:0000256" key="3">
    <source>
        <dbReference type="ARBA" id="ARBA00012438"/>
    </source>
</evidence>
<keyword evidence="4" id="KW-0597">Phosphoprotein</keyword>
<sequence>MIKLIKDTVLTSDFIFILILLGFILVVTLLLLENRRDNIRLKQINQKVKDLIAGDYSQVLDMQGSSEITNITNNLNDLSEVIRLTQENLEQESKRLHSILSYMTDGVLATNRRGKITMINDMAKKQLGVQKEEVLNKSILELLQIEDEYELRDLITQIPELMIDSQDDNGEYLSLRVRFALVRRESGFISGLVAVLHDTTEQEKEERERRLFVSNVSHELRTPLTSVKSYLEALDEGALSEPVAPDFIKVSLDETNRMMRMVTDLLHLSRIDNATSHLDVELINFTAFITFILNRFDKMRGSDEEKKYELVRDYPITSVWIEIDTDKMTQVIDNILNNAIKYSPDGGKITVTMKTTDDQMILSISDQGLGIPKQDLPRIFDRFYRVDRARSRAQGGTGLGLSIAKEIIKQHNGFIWAKSIYGKGSTFTIVLPYDKDAVKEEVWEDEIEDQNE</sequence>
<dbReference type="SMART" id="SM00091">
    <property type="entry name" value="PAS"/>
    <property type="match status" value="1"/>
</dbReference>
<dbReference type="PRINTS" id="PR00344">
    <property type="entry name" value="BCTRLSENSOR"/>
</dbReference>
<dbReference type="NCBIfam" id="NF033093">
    <property type="entry name" value="HK_VicK"/>
    <property type="match status" value="1"/>
</dbReference>
<dbReference type="PROSITE" id="PS50109">
    <property type="entry name" value="HIS_KIN"/>
    <property type="match status" value="1"/>
</dbReference>
<dbReference type="PROSITE" id="PS50885">
    <property type="entry name" value="HAMP"/>
    <property type="match status" value="1"/>
</dbReference>
<dbReference type="Gene3D" id="1.10.287.130">
    <property type="match status" value="1"/>
</dbReference>
<keyword evidence="10" id="KW-0812">Transmembrane</keyword>
<comment type="caution">
    <text evidence="15">The sequence shown here is derived from an EMBL/GenBank/DDBJ whole genome shotgun (WGS) entry which is preliminary data.</text>
</comment>
<dbReference type="CDD" id="cd00075">
    <property type="entry name" value="HATPase"/>
    <property type="match status" value="1"/>
</dbReference>
<evidence type="ECO:0000256" key="10">
    <source>
        <dbReference type="SAM" id="Phobius"/>
    </source>
</evidence>
<evidence type="ECO:0000259" key="14">
    <source>
        <dbReference type="PROSITE" id="PS50885"/>
    </source>
</evidence>
<keyword evidence="7" id="KW-0902">Two-component regulatory system</keyword>
<dbReference type="GO" id="GO:0004721">
    <property type="term" value="F:phosphoprotein phosphatase activity"/>
    <property type="evidence" value="ECO:0007669"/>
    <property type="project" value="TreeGrafter"/>
</dbReference>
<feature type="coiled-coil region" evidence="9">
    <location>
        <begin position="68"/>
        <end position="95"/>
    </location>
</feature>
<dbReference type="InterPro" id="IPR013767">
    <property type="entry name" value="PAS_fold"/>
</dbReference>
<dbReference type="EC" id="2.7.13.3" evidence="3"/>
<dbReference type="PROSITE" id="PS50113">
    <property type="entry name" value="PAC"/>
    <property type="match status" value="1"/>
</dbReference>
<dbReference type="GO" id="GO:0005886">
    <property type="term" value="C:plasma membrane"/>
    <property type="evidence" value="ECO:0007669"/>
    <property type="project" value="TreeGrafter"/>
</dbReference>
<evidence type="ECO:0000256" key="7">
    <source>
        <dbReference type="ARBA" id="ARBA00023012"/>
    </source>
</evidence>
<dbReference type="SUPFAM" id="SSF55785">
    <property type="entry name" value="PYP-like sensor domain (PAS domain)"/>
    <property type="match status" value="1"/>
</dbReference>
<evidence type="ECO:0000259" key="11">
    <source>
        <dbReference type="PROSITE" id="PS50109"/>
    </source>
</evidence>
<dbReference type="Pfam" id="PF00989">
    <property type="entry name" value="PAS"/>
    <property type="match status" value="1"/>
</dbReference>
<dbReference type="Proteomes" id="UP000193388">
    <property type="component" value="Unassembled WGS sequence"/>
</dbReference>
<dbReference type="InterPro" id="IPR004358">
    <property type="entry name" value="Sig_transdc_His_kin-like_C"/>
</dbReference>
<evidence type="ECO:0000313" key="15">
    <source>
        <dbReference type="EMBL" id="ORP02881.1"/>
    </source>
</evidence>
<dbReference type="FunFam" id="3.30.565.10:FF:000006">
    <property type="entry name" value="Sensor histidine kinase WalK"/>
    <property type="match status" value="1"/>
</dbReference>
<feature type="transmembrane region" description="Helical" evidence="10">
    <location>
        <begin position="14"/>
        <end position="32"/>
    </location>
</feature>
<dbReference type="FunFam" id="1.10.287.130:FF:000001">
    <property type="entry name" value="Two-component sensor histidine kinase"/>
    <property type="match status" value="1"/>
</dbReference>
<dbReference type="GO" id="GO:0000155">
    <property type="term" value="F:phosphorelay sensor kinase activity"/>
    <property type="evidence" value="ECO:0007669"/>
    <property type="project" value="InterPro"/>
</dbReference>
<dbReference type="Pfam" id="PF02518">
    <property type="entry name" value="HATPase_c"/>
    <property type="match status" value="1"/>
</dbReference>
<dbReference type="InterPro" id="IPR050351">
    <property type="entry name" value="BphY/WalK/GraS-like"/>
</dbReference>
<gene>
    <name evidence="15" type="ORF">B7693_05040</name>
</gene>
<dbReference type="SUPFAM" id="SSF47384">
    <property type="entry name" value="Homodimeric domain of signal transducing histidine kinase"/>
    <property type="match status" value="1"/>
</dbReference>
<feature type="domain" description="PAC" evidence="13">
    <location>
        <begin position="157"/>
        <end position="211"/>
    </location>
</feature>
<dbReference type="InterPro" id="IPR036097">
    <property type="entry name" value="HisK_dim/P_sf"/>
</dbReference>
<comment type="catalytic activity">
    <reaction evidence="1">
        <text>ATP + protein L-histidine = ADP + protein N-phospho-L-histidine.</text>
        <dbReference type="EC" id="2.7.13.3"/>
    </reaction>
</comment>
<name>A0A1X1KTY3_STRMT</name>
<dbReference type="InterPro" id="IPR003594">
    <property type="entry name" value="HATPase_dom"/>
</dbReference>
<evidence type="ECO:0000256" key="9">
    <source>
        <dbReference type="SAM" id="Coils"/>
    </source>
</evidence>
<dbReference type="InterPro" id="IPR003660">
    <property type="entry name" value="HAMP_dom"/>
</dbReference>
<dbReference type="NCBIfam" id="TIGR00229">
    <property type="entry name" value="sensory_box"/>
    <property type="match status" value="1"/>
</dbReference>
<keyword evidence="9" id="KW-0175">Coiled coil</keyword>
<evidence type="ECO:0000256" key="4">
    <source>
        <dbReference type="ARBA" id="ARBA00022553"/>
    </source>
</evidence>
<dbReference type="PANTHER" id="PTHR45453:SF1">
    <property type="entry name" value="PHOSPHATE REGULON SENSOR PROTEIN PHOR"/>
    <property type="match status" value="1"/>
</dbReference>